<dbReference type="PANTHER" id="PTHR46383">
    <property type="entry name" value="ASPARTATE AMINOTRANSFERASE"/>
    <property type="match status" value="1"/>
</dbReference>
<dbReference type="Gene3D" id="3.40.640.10">
    <property type="entry name" value="Type I PLP-dependent aspartate aminotransferase-like (Major domain)"/>
    <property type="match status" value="1"/>
</dbReference>
<evidence type="ECO:0000256" key="4">
    <source>
        <dbReference type="ARBA" id="ARBA00022679"/>
    </source>
</evidence>
<reference evidence="9" key="1">
    <citation type="submission" date="2018-12" db="EMBL/GenBank/DDBJ databases">
        <title>A new species of lactobacillus.</title>
        <authorList>
            <person name="Jian Y."/>
            <person name="Xin L."/>
            <person name="Hong Z.J."/>
            <person name="Ming L.Z."/>
            <person name="Hong X.Z."/>
        </authorList>
    </citation>
    <scope>NUCLEOTIDE SEQUENCE [LARGE SCALE GENOMIC DNA]</scope>
    <source>
        <strain evidence="9">HSLZ-75</strain>
    </source>
</reference>
<organism evidence="8 9">
    <name type="scientific">Acetilactobacillus jinshanensis</name>
    <dbReference type="NCBI Taxonomy" id="1720083"/>
    <lineage>
        <taxon>Bacteria</taxon>
        <taxon>Bacillati</taxon>
        <taxon>Bacillota</taxon>
        <taxon>Bacilli</taxon>
        <taxon>Lactobacillales</taxon>
        <taxon>Lactobacillaceae</taxon>
        <taxon>Acetilactobacillus</taxon>
    </lineage>
</organism>
<sequence length="386" mass="42618">MDLSNRMNTYVNQKWPLGIYSFNDDIANIPDVVKLTVGEPGFHTPAHIKEAAIKAIQNDDSHYTNPRGLLSLRINASKFFKSHYGLNYDPKSEMLVTTGVSEGLGSVLAAIINPGDEVIIPTPIYPFYIPNVLIHDAKPIFINTDSTNFKLSPKVLAKTLKTHPKVKAVILNDPNNPTGVVYSKAELQQLADVIKQYPIFCLSDEIYSELTYGCKHYSMGTMIPDQVIMFNGASKTFAMTGWRIGLVCGPKKIIDKINKVHTITITAATTCSQYATNEAFKNGADDALPMKRAYRHNSQVLCHGLDKLGFKCPKPEGAFYTFAKLPKKYQNDSVGFAFTLAKKAHVGVVPGSVFGPGGEGYVRVSYAASLSDIKEALKRIRQFMQK</sequence>
<dbReference type="InterPro" id="IPR015421">
    <property type="entry name" value="PyrdxlP-dep_Trfase_major"/>
</dbReference>
<evidence type="ECO:0000313" key="8">
    <source>
        <dbReference type="EMBL" id="QBP18028.1"/>
    </source>
</evidence>
<protein>
    <recommendedName>
        <fullName evidence="6">Aminotransferase</fullName>
        <ecNumber evidence="6">2.6.1.-</ecNumber>
    </recommendedName>
</protein>
<dbReference type="SUPFAM" id="SSF53383">
    <property type="entry name" value="PLP-dependent transferases"/>
    <property type="match status" value="1"/>
</dbReference>
<dbReference type="RefSeq" id="WP_133441585.1">
    <property type="nucleotide sequence ID" value="NZ_CP034726.1"/>
</dbReference>
<keyword evidence="3 6" id="KW-0032">Aminotransferase</keyword>
<dbReference type="PANTHER" id="PTHR46383:SF4">
    <property type="entry name" value="AMINOTRANSFERASE"/>
    <property type="match status" value="1"/>
</dbReference>
<evidence type="ECO:0000256" key="1">
    <source>
        <dbReference type="ARBA" id="ARBA00001933"/>
    </source>
</evidence>
<keyword evidence="9" id="KW-1185">Reference proteome</keyword>
<dbReference type="GO" id="GO:0030170">
    <property type="term" value="F:pyridoxal phosphate binding"/>
    <property type="evidence" value="ECO:0007669"/>
    <property type="project" value="InterPro"/>
</dbReference>
<dbReference type="InterPro" id="IPR050596">
    <property type="entry name" value="AspAT/PAT-like"/>
</dbReference>
<dbReference type="EC" id="2.6.1.-" evidence="6"/>
<keyword evidence="4 6" id="KW-0808">Transferase</keyword>
<evidence type="ECO:0000256" key="5">
    <source>
        <dbReference type="ARBA" id="ARBA00022898"/>
    </source>
</evidence>
<dbReference type="OrthoDB" id="9802328at2"/>
<dbReference type="AlphaFoldDB" id="A0A4P6ZK54"/>
<accession>A0A4P6ZK54</accession>
<proteinExistence type="inferred from homology"/>
<evidence type="ECO:0000259" key="7">
    <source>
        <dbReference type="Pfam" id="PF00155"/>
    </source>
</evidence>
<dbReference type="Pfam" id="PF00155">
    <property type="entry name" value="Aminotran_1_2"/>
    <property type="match status" value="1"/>
</dbReference>
<name>A0A4P6ZK54_9LACO</name>
<dbReference type="InterPro" id="IPR004838">
    <property type="entry name" value="NHTrfase_class1_PyrdxlP-BS"/>
</dbReference>
<dbReference type="InterPro" id="IPR004839">
    <property type="entry name" value="Aminotransferase_I/II_large"/>
</dbReference>
<feature type="domain" description="Aminotransferase class I/classII large" evidence="7">
    <location>
        <begin position="31"/>
        <end position="380"/>
    </location>
</feature>
<evidence type="ECO:0000256" key="6">
    <source>
        <dbReference type="RuleBase" id="RU000481"/>
    </source>
</evidence>
<dbReference type="GO" id="GO:0008483">
    <property type="term" value="F:transaminase activity"/>
    <property type="evidence" value="ECO:0007669"/>
    <property type="project" value="UniProtKB-KW"/>
</dbReference>
<evidence type="ECO:0000256" key="3">
    <source>
        <dbReference type="ARBA" id="ARBA00022576"/>
    </source>
</evidence>
<comment type="similarity">
    <text evidence="2 6">Belongs to the class-I pyridoxal-phosphate-dependent aminotransferase family.</text>
</comment>
<gene>
    <name evidence="8" type="ORF">ELX58_02445</name>
</gene>
<dbReference type="CDD" id="cd00609">
    <property type="entry name" value="AAT_like"/>
    <property type="match status" value="1"/>
</dbReference>
<evidence type="ECO:0000256" key="2">
    <source>
        <dbReference type="ARBA" id="ARBA00007441"/>
    </source>
</evidence>
<keyword evidence="5" id="KW-0663">Pyridoxal phosphate</keyword>
<dbReference type="GO" id="GO:0006520">
    <property type="term" value="P:amino acid metabolic process"/>
    <property type="evidence" value="ECO:0007669"/>
    <property type="project" value="InterPro"/>
</dbReference>
<dbReference type="PROSITE" id="PS00105">
    <property type="entry name" value="AA_TRANSFER_CLASS_1"/>
    <property type="match status" value="1"/>
</dbReference>
<dbReference type="InterPro" id="IPR015422">
    <property type="entry name" value="PyrdxlP-dep_Trfase_small"/>
</dbReference>
<dbReference type="Proteomes" id="UP000294321">
    <property type="component" value="Chromosome"/>
</dbReference>
<evidence type="ECO:0000313" key="9">
    <source>
        <dbReference type="Proteomes" id="UP000294321"/>
    </source>
</evidence>
<dbReference type="EMBL" id="CP034726">
    <property type="protein sequence ID" value="QBP18028.1"/>
    <property type="molecule type" value="Genomic_DNA"/>
</dbReference>
<dbReference type="Gene3D" id="3.90.1150.10">
    <property type="entry name" value="Aspartate Aminotransferase, domain 1"/>
    <property type="match status" value="1"/>
</dbReference>
<dbReference type="KEGG" id="lji:ELX58_02445"/>
<comment type="cofactor">
    <cofactor evidence="1 6">
        <name>pyridoxal 5'-phosphate</name>
        <dbReference type="ChEBI" id="CHEBI:597326"/>
    </cofactor>
</comment>
<dbReference type="InterPro" id="IPR015424">
    <property type="entry name" value="PyrdxlP-dep_Trfase"/>
</dbReference>